<organism evidence="4 5">
    <name type="scientific">Phormidium tenue FACHB-1050</name>
    <dbReference type="NCBI Taxonomy" id="2692857"/>
    <lineage>
        <taxon>Bacteria</taxon>
        <taxon>Bacillati</taxon>
        <taxon>Cyanobacteriota</taxon>
        <taxon>Cyanophyceae</taxon>
        <taxon>Oscillatoriophycideae</taxon>
        <taxon>Oscillatoriales</taxon>
        <taxon>Oscillatoriaceae</taxon>
        <taxon>Phormidium</taxon>
    </lineage>
</organism>
<dbReference type="Gene3D" id="3.30.450.40">
    <property type="match status" value="1"/>
</dbReference>
<accession>A0ABR8CAG8</accession>
<name>A0ABR8CAG8_9CYAN</name>
<dbReference type="Gene3D" id="2.60.200.20">
    <property type="match status" value="1"/>
</dbReference>
<dbReference type="Pfam" id="PF00498">
    <property type="entry name" value="FHA"/>
    <property type="match status" value="1"/>
</dbReference>
<proteinExistence type="inferred from homology"/>
<dbReference type="InterPro" id="IPR050697">
    <property type="entry name" value="Adenylyl/Guanylyl_Cyclase_3/4"/>
</dbReference>
<dbReference type="Pfam" id="PF00211">
    <property type="entry name" value="Guanylate_cyc"/>
    <property type="match status" value="1"/>
</dbReference>
<dbReference type="InterPro" id="IPR003018">
    <property type="entry name" value="GAF"/>
</dbReference>
<dbReference type="SUPFAM" id="SSF55781">
    <property type="entry name" value="GAF domain-like"/>
    <property type="match status" value="1"/>
</dbReference>
<dbReference type="SMART" id="SM00044">
    <property type="entry name" value="CYCc"/>
    <property type="match status" value="1"/>
</dbReference>
<dbReference type="Proteomes" id="UP000618445">
    <property type="component" value="Unassembled WGS sequence"/>
</dbReference>
<evidence type="ECO:0000313" key="4">
    <source>
        <dbReference type="EMBL" id="MBD2317361.1"/>
    </source>
</evidence>
<dbReference type="SMART" id="SM00065">
    <property type="entry name" value="GAF"/>
    <property type="match status" value="1"/>
</dbReference>
<gene>
    <name evidence="4" type="ORF">H6G05_10960</name>
</gene>
<evidence type="ECO:0000259" key="2">
    <source>
        <dbReference type="PROSITE" id="PS50006"/>
    </source>
</evidence>
<comment type="similarity">
    <text evidence="1">Belongs to the adenylyl cyclase class-3 family.</text>
</comment>
<dbReference type="SUPFAM" id="SSF49879">
    <property type="entry name" value="SMAD/FHA domain"/>
    <property type="match status" value="1"/>
</dbReference>
<dbReference type="CDD" id="cd07302">
    <property type="entry name" value="CHD"/>
    <property type="match status" value="1"/>
</dbReference>
<dbReference type="SMART" id="SM00240">
    <property type="entry name" value="FHA"/>
    <property type="match status" value="1"/>
</dbReference>
<feature type="domain" description="FHA" evidence="2">
    <location>
        <begin position="23"/>
        <end position="74"/>
    </location>
</feature>
<dbReference type="InterPro" id="IPR000253">
    <property type="entry name" value="FHA_dom"/>
</dbReference>
<dbReference type="InterPro" id="IPR029787">
    <property type="entry name" value="Nucleotide_cyclase"/>
</dbReference>
<dbReference type="Gene3D" id="3.30.70.1230">
    <property type="entry name" value="Nucleotide cyclase"/>
    <property type="match status" value="1"/>
</dbReference>
<dbReference type="PROSITE" id="PS50006">
    <property type="entry name" value="FHA_DOMAIN"/>
    <property type="match status" value="1"/>
</dbReference>
<dbReference type="CDD" id="cd00060">
    <property type="entry name" value="FHA"/>
    <property type="match status" value="1"/>
</dbReference>
<evidence type="ECO:0000313" key="5">
    <source>
        <dbReference type="Proteomes" id="UP000618445"/>
    </source>
</evidence>
<dbReference type="EMBL" id="JACJQY010000014">
    <property type="protein sequence ID" value="MBD2317361.1"/>
    <property type="molecule type" value="Genomic_DNA"/>
</dbReference>
<feature type="domain" description="Guanylate cyclase" evidence="3">
    <location>
        <begin position="363"/>
        <end position="497"/>
    </location>
</feature>
<dbReference type="PANTHER" id="PTHR43081">
    <property type="entry name" value="ADENYLATE CYCLASE, TERMINAL-DIFFERENTIATION SPECIFIC-RELATED"/>
    <property type="match status" value="1"/>
</dbReference>
<comment type="caution">
    <text evidence="4">The sequence shown here is derived from an EMBL/GenBank/DDBJ whole genome shotgun (WGS) entry which is preliminary data.</text>
</comment>
<protein>
    <submittedName>
        <fullName evidence="4">FHA domain-containing protein</fullName>
    </submittedName>
</protein>
<evidence type="ECO:0000256" key="1">
    <source>
        <dbReference type="ARBA" id="ARBA00005381"/>
    </source>
</evidence>
<dbReference type="PROSITE" id="PS50125">
    <property type="entry name" value="GUANYLATE_CYCLASE_2"/>
    <property type="match status" value="1"/>
</dbReference>
<reference evidence="4 5" key="1">
    <citation type="journal article" date="2020" name="ISME J.">
        <title>Comparative genomics reveals insights into cyanobacterial evolution and habitat adaptation.</title>
        <authorList>
            <person name="Chen M.Y."/>
            <person name="Teng W.K."/>
            <person name="Zhao L."/>
            <person name="Hu C.X."/>
            <person name="Zhou Y.K."/>
            <person name="Han B.P."/>
            <person name="Song L.R."/>
            <person name="Shu W.S."/>
        </authorList>
    </citation>
    <scope>NUCLEOTIDE SEQUENCE [LARGE SCALE GENOMIC DNA]</scope>
    <source>
        <strain evidence="4 5">FACHB-1050</strain>
    </source>
</reference>
<sequence length="566" mass="62933">MPYIIQNQGTPHERVCDLKHGVNTIGRGLDNSIVVEDDARSLSRHHAEIQVTDKGLYVTDLNSSNGTFVNQVKIIQQKLNHGDLVQFGSVVFRLVDESQSGTTSGANPTNQNTIPNSGLSILMRVSPEKSRVNMQDLLQQQKLATSGSVLMIQGTDEVQRTSAKLRVLLEVSQELASPEAYSALPEKILELLLKIMSVDRAVLLLIDEKTGQLEPKAYKFSNPNTTADLDFYSRKITNFVLKQGDAIISDDASLDRRFDSSQSIIQQSIQAAMCAPLKPRDQAIGVLYVDNLSRGHAYHKEDLEFLSSLANQAAIAIENAHLYRNMQSEVIRRTKLERFFPAAVSKKIEEGWDLNRIVETEVTALFSDISGFTEMTAQMQPRKVLEFLNEYFKVMVEDIVFPFGGTLEKYIADALLAVWGSPYQKEDDAVMAVNAAIAMQWAMKQLNEDWTEQGRDLQIQIHIGLNTGMVAAGNIGSENLIQYTNIGDTMNVASRICTAAKAGEVFISESTKAKISSLNLPLEKLDLIKVKGKEEPLQLYRVLWENVDVKEMISNIKTSFSAGVSQ</sequence>
<dbReference type="InterPro" id="IPR001054">
    <property type="entry name" value="A/G_cyclase"/>
</dbReference>
<dbReference type="SUPFAM" id="SSF55073">
    <property type="entry name" value="Nucleotide cyclase"/>
    <property type="match status" value="1"/>
</dbReference>
<evidence type="ECO:0000259" key="3">
    <source>
        <dbReference type="PROSITE" id="PS50125"/>
    </source>
</evidence>
<dbReference type="InterPro" id="IPR008984">
    <property type="entry name" value="SMAD_FHA_dom_sf"/>
</dbReference>
<dbReference type="Pfam" id="PF01590">
    <property type="entry name" value="GAF"/>
    <property type="match status" value="1"/>
</dbReference>
<dbReference type="InterPro" id="IPR029016">
    <property type="entry name" value="GAF-like_dom_sf"/>
</dbReference>
<dbReference type="RefSeq" id="WP_190578202.1">
    <property type="nucleotide sequence ID" value="NZ_CAWPQU010000006.1"/>
</dbReference>
<keyword evidence="5" id="KW-1185">Reference proteome</keyword>
<dbReference type="PANTHER" id="PTHR43081:SF1">
    <property type="entry name" value="ADENYLATE CYCLASE, TERMINAL-DIFFERENTIATION SPECIFIC"/>
    <property type="match status" value="1"/>
</dbReference>